<reference evidence="2 3" key="1">
    <citation type="journal article" date="2018" name="Front. Microbiol.">
        <title>Genome-Wide Analysis of Corynespora cassiicola Leaf Fall Disease Putative Effectors.</title>
        <authorList>
            <person name="Lopez D."/>
            <person name="Ribeiro S."/>
            <person name="Label P."/>
            <person name="Fumanal B."/>
            <person name="Venisse J.S."/>
            <person name="Kohler A."/>
            <person name="de Oliveira R.R."/>
            <person name="Labutti K."/>
            <person name="Lipzen A."/>
            <person name="Lail K."/>
            <person name="Bauer D."/>
            <person name="Ohm R.A."/>
            <person name="Barry K.W."/>
            <person name="Spatafora J."/>
            <person name="Grigoriev I.V."/>
            <person name="Martin F.M."/>
            <person name="Pujade-Renaud V."/>
        </authorList>
    </citation>
    <scope>NUCLEOTIDE SEQUENCE [LARGE SCALE GENOMIC DNA]</scope>
    <source>
        <strain evidence="2 3">Philippines</strain>
    </source>
</reference>
<dbReference type="Proteomes" id="UP000240883">
    <property type="component" value="Unassembled WGS sequence"/>
</dbReference>
<dbReference type="STRING" id="1448308.A0A2T2MZN2"/>
<accession>A0A2T2MZN2</accession>
<feature type="non-terminal residue" evidence="2">
    <location>
        <position position="230"/>
    </location>
</feature>
<dbReference type="InterPro" id="IPR052895">
    <property type="entry name" value="HetReg/Transcr_Mod"/>
</dbReference>
<gene>
    <name evidence="2" type="ORF">BS50DRAFT_447644</name>
</gene>
<organism evidence="2 3">
    <name type="scientific">Corynespora cassiicola Philippines</name>
    <dbReference type="NCBI Taxonomy" id="1448308"/>
    <lineage>
        <taxon>Eukaryota</taxon>
        <taxon>Fungi</taxon>
        <taxon>Dikarya</taxon>
        <taxon>Ascomycota</taxon>
        <taxon>Pezizomycotina</taxon>
        <taxon>Dothideomycetes</taxon>
        <taxon>Pleosporomycetidae</taxon>
        <taxon>Pleosporales</taxon>
        <taxon>Corynesporascaceae</taxon>
        <taxon>Corynespora</taxon>
    </lineage>
</organism>
<sequence length="230" mass="26551">MSGKFKYQNLIRTRREIRLLELLPTSHHLSKFRPACRIFHASLDENPSFLALSYVWGNRSDTTIILVDKRPFRVTRNLFEAIISLRETEKSTIWIDAICINQYDDEEKGWQVGLMGKIYRQACGVLAWLGTPAENSDTVMEYLNVLGGKAEVCGLHTGPGECMRIWRAMTTMPSYMDDPHNVVFKIWLDGRVLPVSKYALERLLHSISGWESHNQLLPIAGLKRLFRRAW</sequence>
<name>A0A2T2MZN2_CORCC</name>
<dbReference type="PANTHER" id="PTHR24148">
    <property type="entry name" value="ANKYRIN REPEAT DOMAIN-CONTAINING PROTEIN 39 HOMOLOG-RELATED"/>
    <property type="match status" value="1"/>
</dbReference>
<evidence type="ECO:0000259" key="1">
    <source>
        <dbReference type="Pfam" id="PF06985"/>
    </source>
</evidence>
<evidence type="ECO:0000313" key="2">
    <source>
        <dbReference type="EMBL" id="PSN58661.1"/>
    </source>
</evidence>
<dbReference type="EMBL" id="KZ678228">
    <property type="protein sequence ID" value="PSN58661.1"/>
    <property type="molecule type" value="Genomic_DNA"/>
</dbReference>
<keyword evidence="3" id="KW-1185">Reference proteome</keyword>
<dbReference type="OrthoDB" id="2157530at2759"/>
<evidence type="ECO:0000313" key="3">
    <source>
        <dbReference type="Proteomes" id="UP000240883"/>
    </source>
</evidence>
<dbReference type="AlphaFoldDB" id="A0A2T2MZN2"/>
<dbReference type="Pfam" id="PF06985">
    <property type="entry name" value="HET"/>
    <property type="match status" value="1"/>
</dbReference>
<protein>
    <recommendedName>
        <fullName evidence="1">Heterokaryon incompatibility domain-containing protein</fullName>
    </recommendedName>
</protein>
<dbReference type="InterPro" id="IPR010730">
    <property type="entry name" value="HET"/>
</dbReference>
<feature type="domain" description="Heterokaryon incompatibility" evidence="1">
    <location>
        <begin position="49"/>
        <end position="144"/>
    </location>
</feature>
<proteinExistence type="predicted"/>
<dbReference type="PANTHER" id="PTHR24148:SF73">
    <property type="entry name" value="HET DOMAIN PROTEIN (AFU_ORTHOLOGUE AFUA_8G01020)"/>
    <property type="match status" value="1"/>
</dbReference>